<dbReference type="HOGENOM" id="CLU_444898_0_0_1"/>
<evidence type="ECO:0000313" key="23">
    <source>
        <dbReference type="EMBL" id="KDQ33196.1"/>
    </source>
</evidence>
<dbReference type="GO" id="GO:0051213">
    <property type="term" value="F:dioxygenase activity"/>
    <property type="evidence" value="ECO:0007669"/>
    <property type="project" value="UniProtKB-KW"/>
</dbReference>
<dbReference type="PANTHER" id="PTHR12646:SF0">
    <property type="entry name" value="DOL-P-MAN:MAN(5)GLCNAC(2)-PP-DOL ALPHA-1,3-MANNOSYLTRANSFERASE"/>
    <property type="match status" value="1"/>
</dbReference>
<feature type="transmembrane region" description="Helical" evidence="21">
    <location>
        <begin position="176"/>
        <end position="202"/>
    </location>
</feature>
<evidence type="ECO:0000256" key="11">
    <source>
        <dbReference type="ARBA" id="ARBA00022964"/>
    </source>
</evidence>
<dbReference type="SMART" id="SM00702">
    <property type="entry name" value="P4Hc"/>
    <property type="match status" value="1"/>
</dbReference>
<dbReference type="Proteomes" id="UP000027073">
    <property type="component" value="Unassembled WGS sequence"/>
</dbReference>
<dbReference type="EC" id="2.4.1.258" evidence="4"/>
<gene>
    <name evidence="23" type="ORF">PLEOSDRAFT_1073489</name>
</gene>
<dbReference type="AlphaFoldDB" id="A0A067PBE0"/>
<dbReference type="GO" id="GO:0031418">
    <property type="term" value="F:L-ascorbic acid binding"/>
    <property type="evidence" value="ECO:0007669"/>
    <property type="project" value="InterPro"/>
</dbReference>
<name>A0A067PBE0_PLEO1</name>
<dbReference type="FunCoup" id="A0A067PBE0">
    <property type="interactions" value="472"/>
</dbReference>
<evidence type="ECO:0000256" key="15">
    <source>
        <dbReference type="ARBA" id="ARBA00023136"/>
    </source>
</evidence>
<evidence type="ECO:0000256" key="19">
    <source>
        <dbReference type="ARBA" id="ARBA00049506"/>
    </source>
</evidence>
<dbReference type="VEuPathDB" id="FungiDB:PLEOSDRAFT_1073489"/>
<organism evidence="23 24">
    <name type="scientific">Pleurotus ostreatus (strain PC15)</name>
    <name type="common">Oyster mushroom</name>
    <dbReference type="NCBI Taxonomy" id="1137138"/>
    <lineage>
        <taxon>Eukaryota</taxon>
        <taxon>Fungi</taxon>
        <taxon>Dikarya</taxon>
        <taxon>Basidiomycota</taxon>
        <taxon>Agaricomycotina</taxon>
        <taxon>Agaricomycetes</taxon>
        <taxon>Agaricomycetidae</taxon>
        <taxon>Agaricales</taxon>
        <taxon>Pleurotineae</taxon>
        <taxon>Pleurotaceae</taxon>
        <taxon>Pleurotus</taxon>
    </lineage>
</organism>
<evidence type="ECO:0000256" key="9">
    <source>
        <dbReference type="ARBA" id="ARBA00022723"/>
    </source>
</evidence>
<keyword evidence="7 23" id="KW-0808">Transferase</keyword>
<dbReference type="GO" id="GO:0016705">
    <property type="term" value="F:oxidoreductase activity, acting on paired donors, with incorporation or reduction of molecular oxygen"/>
    <property type="evidence" value="ECO:0007669"/>
    <property type="project" value="InterPro"/>
</dbReference>
<feature type="transmembrane region" description="Helical" evidence="21">
    <location>
        <begin position="147"/>
        <end position="170"/>
    </location>
</feature>
<keyword evidence="13" id="KW-0560">Oxidoreductase</keyword>
<evidence type="ECO:0000256" key="2">
    <source>
        <dbReference type="ARBA" id="ARBA00004477"/>
    </source>
</evidence>
<comment type="catalytic activity">
    <reaction evidence="19">
        <text>an alpha-D-Man-(1-&gt;2)-alpha-D-Man-(1-&gt;2)-alpha-D-Man-(1-&gt;3)-[alpha-D-Man-(1-&gt;6)]-beta-D-Man-(1-&gt;4)-beta-D-GlcNAc-(1-&gt;4)-alpha-D-GlcNAc-diphospho-di-trans,poly-cis-dolichol + a di-trans,poly-cis-dolichyl beta-D-mannosyl phosphate = an alpha-D-Man-(1-&gt;2)-alpha-D-Man-(1-&gt;2)-alpha-D-Man-(1-&gt;3)-[alpha-D-Man-(1-&gt;3)-alpha-D-Man-(1-&gt;6)]-beta-D-Man-(1-&gt;4)-beta-D-GlcNAc-(1-&gt;4)-alpha-D-GlcNAc-diphospho-di-trans,poly-cis-dolichol + a di-trans,poly-cis-dolichyl phosphate + H(+)</text>
        <dbReference type="Rhea" id="RHEA:29527"/>
        <dbReference type="Rhea" id="RHEA-COMP:19498"/>
        <dbReference type="Rhea" id="RHEA-COMP:19501"/>
        <dbReference type="Rhea" id="RHEA-COMP:19516"/>
        <dbReference type="Rhea" id="RHEA-COMP:19517"/>
        <dbReference type="ChEBI" id="CHEBI:15378"/>
        <dbReference type="ChEBI" id="CHEBI:57683"/>
        <dbReference type="ChEBI" id="CHEBI:58211"/>
        <dbReference type="ChEBI" id="CHEBI:132515"/>
        <dbReference type="ChEBI" id="CHEBI:132516"/>
        <dbReference type="EC" id="2.4.1.258"/>
    </reaction>
    <physiologicalReaction direction="left-to-right" evidence="19">
        <dbReference type="Rhea" id="RHEA:29528"/>
    </physiologicalReaction>
</comment>
<keyword evidence="11" id="KW-0223">Dioxygenase</keyword>
<comment type="function">
    <text evidence="18">Dol-P-Man:Man(5)GlcNAc(2)-PP-Dol alpha-1,3-mannosyltransferase that operates in the biosynthetic pathway of dolichol-linked oligosaccharides, the glycan precursors employed in protein asparagine (N)-glycosylation. The assembly of dolichol-linked oligosaccharides begins on the cytosolic side of the endoplasmic reticulum membrane and finishes in its lumen. The sequential addition of sugars to dolichol pyrophosphate produces dolichol-linked oligosaccharides containing fourteen sugars, including two GlcNAcs, nine mannoses and three glucoses. Once assembled, the oligosaccharide is transferred from the lipid to nascent proteins by oligosaccharyltransferases. In the lumen of the endoplasmic reticulum, adds the first dolichyl beta-D-mannosyl phosphate derived mannose in an alpha-1,3 linkage to Man(5)GlcNAc(2)-PP-dolichol to produce Man(6)GlcNAc(2)-PP-dolichol.</text>
</comment>
<dbReference type="PROSITE" id="PS51471">
    <property type="entry name" value="FE2OG_OXY"/>
    <property type="match status" value="1"/>
</dbReference>
<dbReference type="InterPro" id="IPR044862">
    <property type="entry name" value="Pro_4_hyd_alph_FE2OG_OXY"/>
</dbReference>
<keyword evidence="8 21" id="KW-0812">Transmembrane</keyword>
<dbReference type="Pfam" id="PF05208">
    <property type="entry name" value="ALG3"/>
    <property type="match status" value="1"/>
</dbReference>
<dbReference type="Gene3D" id="2.60.120.620">
    <property type="entry name" value="q2cbj1_9rhob like domain"/>
    <property type="match status" value="1"/>
</dbReference>
<evidence type="ECO:0000313" key="24">
    <source>
        <dbReference type="Proteomes" id="UP000027073"/>
    </source>
</evidence>
<dbReference type="STRING" id="1137138.A0A067PBE0"/>
<evidence type="ECO:0000256" key="17">
    <source>
        <dbReference type="ARBA" id="ARBA00030368"/>
    </source>
</evidence>
<reference evidence="24" key="1">
    <citation type="journal article" date="2014" name="Proc. Natl. Acad. Sci. U.S.A.">
        <title>Extensive sampling of basidiomycete genomes demonstrates inadequacy of the white-rot/brown-rot paradigm for wood decay fungi.</title>
        <authorList>
            <person name="Riley R."/>
            <person name="Salamov A.A."/>
            <person name="Brown D.W."/>
            <person name="Nagy L.G."/>
            <person name="Floudas D."/>
            <person name="Held B.W."/>
            <person name="Levasseur A."/>
            <person name="Lombard V."/>
            <person name="Morin E."/>
            <person name="Otillar R."/>
            <person name="Lindquist E.A."/>
            <person name="Sun H."/>
            <person name="LaButti K.M."/>
            <person name="Schmutz J."/>
            <person name="Jabbour D."/>
            <person name="Luo H."/>
            <person name="Baker S.E."/>
            <person name="Pisabarro A.G."/>
            <person name="Walton J.D."/>
            <person name="Blanchette R.A."/>
            <person name="Henrissat B."/>
            <person name="Martin F."/>
            <person name="Cullen D."/>
            <person name="Hibbett D.S."/>
            <person name="Grigoriev I.V."/>
        </authorList>
    </citation>
    <scope>NUCLEOTIDE SEQUENCE [LARGE SCALE GENOMIC DNA]</scope>
    <source>
        <strain evidence="24">PC15</strain>
    </source>
</reference>
<evidence type="ECO:0000259" key="22">
    <source>
        <dbReference type="PROSITE" id="PS51471"/>
    </source>
</evidence>
<dbReference type="UniPathway" id="UPA00378"/>
<evidence type="ECO:0000256" key="21">
    <source>
        <dbReference type="SAM" id="Phobius"/>
    </source>
</evidence>
<dbReference type="GO" id="GO:0005506">
    <property type="term" value="F:iron ion binding"/>
    <property type="evidence" value="ECO:0007669"/>
    <property type="project" value="InterPro"/>
</dbReference>
<evidence type="ECO:0000256" key="16">
    <source>
        <dbReference type="ARBA" id="ARBA00030065"/>
    </source>
</evidence>
<keyword evidence="14" id="KW-0408">Iron</keyword>
<accession>A0A067PBE0</accession>
<keyword evidence="6" id="KW-0328">Glycosyltransferase</keyword>
<comment type="pathway">
    <text evidence="3">Protein modification; protein glycosylation.</text>
</comment>
<evidence type="ECO:0000256" key="18">
    <source>
        <dbReference type="ARBA" id="ARBA00044743"/>
    </source>
</evidence>
<evidence type="ECO:0000256" key="8">
    <source>
        <dbReference type="ARBA" id="ARBA00022692"/>
    </source>
</evidence>
<evidence type="ECO:0000256" key="12">
    <source>
        <dbReference type="ARBA" id="ARBA00022989"/>
    </source>
</evidence>
<feature type="domain" description="Fe2OG dioxygenase" evidence="22">
    <location>
        <begin position="500"/>
        <end position="612"/>
    </location>
</feature>
<feature type="transmembrane region" description="Helical" evidence="21">
    <location>
        <begin position="108"/>
        <end position="127"/>
    </location>
</feature>
<keyword evidence="9" id="KW-0479">Metal-binding</keyword>
<evidence type="ECO:0000256" key="20">
    <source>
        <dbReference type="ARBA" id="ARBA00093457"/>
    </source>
</evidence>
<dbReference type="InterPro" id="IPR006620">
    <property type="entry name" value="Pro_4_hyd_alph"/>
</dbReference>
<evidence type="ECO:0000256" key="13">
    <source>
        <dbReference type="ARBA" id="ARBA00023002"/>
    </source>
</evidence>
<dbReference type="Pfam" id="PF13640">
    <property type="entry name" value="2OG-FeII_Oxy_3"/>
    <property type="match status" value="1"/>
</dbReference>
<dbReference type="InterPro" id="IPR007873">
    <property type="entry name" value="Glycosyltransferase_ALG3"/>
</dbReference>
<keyword evidence="12 21" id="KW-1133">Transmembrane helix</keyword>
<evidence type="ECO:0000256" key="3">
    <source>
        <dbReference type="ARBA" id="ARBA00004922"/>
    </source>
</evidence>
<dbReference type="InParanoid" id="A0A067PBE0"/>
<dbReference type="GO" id="GO:0052925">
    <property type="term" value="F:dol-P-Man:Man(5)GlcNAc(2)-PP-Dol alpha-1,3-mannosyltransferase activity"/>
    <property type="evidence" value="ECO:0007669"/>
    <property type="project" value="UniProtKB-EC"/>
</dbReference>
<evidence type="ECO:0000256" key="6">
    <source>
        <dbReference type="ARBA" id="ARBA00022676"/>
    </source>
</evidence>
<evidence type="ECO:0000256" key="4">
    <source>
        <dbReference type="ARBA" id="ARBA00011964"/>
    </source>
</evidence>
<feature type="transmembrane region" description="Helical" evidence="21">
    <location>
        <begin position="21"/>
        <end position="42"/>
    </location>
</feature>
<dbReference type="EMBL" id="KL198004">
    <property type="protein sequence ID" value="KDQ33196.1"/>
    <property type="molecule type" value="Genomic_DNA"/>
</dbReference>
<dbReference type="OrthoDB" id="20028at2759"/>
<evidence type="ECO:0000256" key="10">
    <source>
        <dbReference type="ARBA" id="ARBA00022824"/>
    </source>
</evidence>
<evidence type="ECO:0000256" key="7">
    <source>
        <dbReference type="ARBA" id="ARBA00022679"/>
    </source>
</evidence>
<keyword evidence="15 21" id="KW-0472">Membrane</keyword>
<dbReference type="InterPro" id="IPR005123">
    <property type="entry name" value="Oxoglu/Fe-dep_dioxygenase_dom"/>
</dbReference>
<keyword evidence="10" id="KW-0256">Endoplasmic reticulum</keyword>
<sequence>MISHFLRHPFQALCELLTNPRYFGAVAALVVVGDAVLTQLIVRFIPYTEIDWETYMAQIAVIMKGETDYSRISGPTGPLVYPAGHVYIHQLLYKITDAGRNMALSQQIYAGLYVSSLILTCCIYRKAGAPNWLLLALPLSKRLHSIYVLRLFNDCWSVTAALAAVLAYQFEMDDLAVLLYSTALSIKMSILLYLPGLLVLLYKRRGLLTTFRQMITILSFQAVIARTFIKADLSAYLNGAFDLSRVFLFKWTVNWRILGEGLFLDRRWAVGLLVGHVSVLVAFGYRWCRPDGGPLPTILRGISRPSTPAGLVPVSPDYVATVLFTSNLIGIFFARSLHYQFYSWYAQQLPFLVFKTRYAMPVKLTILVAVEFAWNVYPSTNVSSSILLLAHSLLLAGIWRHNYTFPAIAPKDYLECRTLLDDQILLIDNFLTAAECKQYIQFIDNLPLELTPPKKRGEAERVNYRFSIPSVDFAERLHSLFQPYVLSLPTPSTWRTSESRHSPVGCNSNIRLYKYNPGQHFGAHYDDSVRDPATGLKSEWTILMYLSGIEDGVEGGETIFYLEQKGKAREPIAAPLTRGTALLHRHGSECLLHEGSPVRKGTKYILRSDLMFKY</sequence>
<comment type="subcellular location">
    <subcellularLocation>
        <location evidence="2">Endoplasmic reticulum membrane</location>
        <topology evidence="2">Multi-pass membrane protein</topology>
    </subcellularLocation>
</comment>
<dbReference type="GO" id="GO:0005789">
    <property type="term" value="C:endoplasmic reticulum membrane"/>
    <property type="evidence" value="ECO:0007669"/>
    <property type="project" value="UniProtKB-SubCell"/>
</dbReference>
<protein>
    <recommendedName>
        <fullName evidence="5">Dol-P-Man:Man(5)GlcNAc(2)-PP-Dol alpha-1,3-mannosyltransferase</fullName>
        <ecNumber evidence="4">2.4.1.258</ecNumber>
    </recommendedName>
    <alternativeName>
        <fullName evidence="17">Dol-P-Man-dependent alpha(1-3)-mannosyltransferase</fullName>
    </alternativeName>
    <alternativeName>
        <fullName evidence="16">Dolichyl-P-Man:Man(5)GlcNAc(2)-PP-dolichyl mannosyltransferase</fullName>
    </alternativeName>
</protein>
<dbReference type="PANTHER" id="PTHR12646">
    <property type="entry name" value="NOT56 - RELATED"/>
    <property type="match status" value="1"/>
</dbReference>
<evidence type="ECO:0000256" key="14">
    <source>
        <dbReference type="ARBA" id="ARBA00023004"/>
    </source>
</evidence>
<evidence type="ECO:0000256" key="1">
    <source>
        <dbReference type="ARBA" id="ARBA00001961"/>
    </source>
</evidence>
<evidence type="ECO:0000256" key="5">
    <source>
        <dbReference type="ARBA" id="ARBA00015561"/>
    </source>
</evidence>
<proteinExistence type="inferred from homology"/>
<comment type="cofactor">
    <cofactor evidence="1">
        <name>L-ascorbate</name>
        <dbReference type="ChEBI" id="CHEBI:38290"/>
    </cofactor>
</comment>
<comment type="similarity">
    <text evidence="20">Belongs to the glycosyltransferase ALG3 family.</text>
</comment>